<dbReference type="EMBL" id="VTZN01000010">
    <property type="protein sequence ID" value="KAA1251663.1"/>
    <property type="molecule type" value="Genomic_DNA"/>
</dbReference>
<evidence type="ECO:0000313" key="2">
    <source>
        <dbReference type="Proteomes" id="UP000324701"/>
    </source>
</evidence>
<reference evidence="1 2" key="1">
    <citation type="submission" date="2019-09" db="EMBL/GenBank/DDBJ databases">
        <title>Report of infection by Mycobacterium simiae a patient suffering from pulmonary tuberculosis.</title>
        <authorList>
            <person name="Mohanty P.S."/>
            <person name="Bansal A.K."/>
            <person name="Singh H."/>
            <person name="Sharma S."/>
            <person name="Patil S.A."/>
            <person name="Upadhaya P."/>
            <person name="Singh P.K."/>
            <person name="Kumar D."/>
            <person name="Kumar S."/>
            <person name="Singh R.K."/>
            <person name="Chaudhary B."/>
        </authorList>
    </citation>
    <scope>NUCLEOTIDE SEQUENCE [LARGE SCALE GENOMIC DNA]</scope>
    <source>
        <strain evidence="1 2">JAL-560-SIM</strain>
    </source>
</reference>
<name>A0A5B1BWA1_MYCSI</name>
<evidence type="ECO:0000313" key="1">
    <source>
        <dbReference type="EMBL" id="KAA1251663.1"/>
    </source>
</evidence>
<keyword evidence="2" id="KW-1185">Reference proteome</keyword>
<proteinExistence type="predicted"/>
<sequence length="73" mass="7682">MVVGVGEQQRVLLPGVGDAVALAAGDAFDEAVGTQARVPESVTRGVVRSVKALAPRIGSRLMVWTPSRRRLAE</sequence>
<dbReference type="AlphaFoldDB" id="A0A5B1BWA1"/>
<gene>
    <name evidence="1" type="ORF">F0Q45_03375</name>
</gene>
<organism evidence="1 2">
    <name type="scientific">Mycobacterium simiae</name>
    <name type="common">Mycobacterium habana</name>
    <dbReference type="NCBI Taxonomy" id="1784"/>
    <lineage>
        <taxon>Bacteria</taxon>
        <taxon>Bacillati</taxon>
        <taxon>Actinomycetota</taxon>
        <taxon>Actinomycetes</taxon>
        <taxon>Mycobacteriales</taxon>
        <taxon>Mycobacteriaceae</taxon>
        <taxon>Mycobacterium</taxon>
        <taxon>Mycobacterium simiae complex</taxon>
    </lineage>
</organism>
<dbReference type="Proteomes" id="UP000324701">
    <property type="component" value="Unassembled WGS sequence"/>
</dbReference>
<protein>
    <submittedName>
        <fullName evidence="1">Uncharacterized protein</fullName>
    </submittedName>
</protein>
<accession>A0A5B1BWA1</accession>
<comment type="caution">
    <text evidence="1">The sequence shown here is derived from an EMBL/GenBank/DDBJ whole genome shotgun (WGS) entry which is preliminary data.</text>
</comment>